<dbReference type="Proteomes" id="UP000829398">
    <property type="component" value="Chromosome 3"/>
</dbReference>
<evidence type="ECO:0000313" key="2">
    <source>
        <dbReference type="Proteomes" id="UP000829398"/>
    </source>
</evidence>
<sequence>MEGHVGEYITDPPEFNPNSFSGNYCSWSSDDHRHNFPDNYHSHHRRHYQYDQMSSEPTDFFNGQPMPFIGRKRGFNHPAPDHINDSGIPAKLYVAPVPRTATEEDIRPLFEEHGNVIEVVLPKDKRTGQQQGYCFVKFTIFEEAGNAIRALNGHYIFPGEQASIKVRFADGEREHPVAPPDKLYVGCLSKQTSKKEIEEVFSPYGHIEDIFIVRDELKQSRDPVPFEGCAFVQFSHREMALAAISGLNGTFTMRGSDQPLVVRIADPKKPRTGELRGNYAFGTPSFGPNFLEPVRPPPNLGNSAGGQILPNVSYRPQHIFNNSHPQVFSNWGNQEAATPIIQQLHCSQQQSSSQLSQLSLQQIQIPRQNSQLSQQAVSDMQKQLHLRQSSTQNVEQQQNSHVIVSESEKSQGEATFDGSKLSFRTFRVPHVDIVLGLELESPRSGNNPQTSASASTIPTVPQSPQVAASPECDWSEHTCPDGNKYYYNCETCESRWDKPEEYLLFEQQIQKQQKLQNGSQSVSSTKEVAQTQEVQLQPHVFRKKVQLQDPSVSASAHVDDRATNYSTSILGHVNLMFLKNENLYSSTLANPASFWIAVVFQEQDHLQVQTKSSPVVHPTCV</sequence>
<protein>
    <submittedName>
        <fullName evidence="1">Bruno 1 isoform b-related</fullName>
    </submittedName>
</protein>
<evidence type="ECO:0000313" key="1">
    <source>
        <dbReference type="EMBL" id="KAH9786851.1"/>
    </source>
</evidence>
<accession>A0ACB8MMN0</accession>
<reference evidence="2" key="1">
    <citation type="journal article" date="2023" name="Hortic. Res.">
        <title>A chromosome-level phased genome enabling allele-level studies in sweet orange: a case study on citrus Huanglongbing tolerance.</title>
        <authorList>
            <person name="Wu B."/>
            <person name="Yu Q."/>
            <person name="Deng Z."/>
            <person name="Duan Y."/>
            <person name="Luo F."/>
            <person name="Gmitter F. Jr."/>
        </authorList>
    </citation>
    <scope>NUCLEOTIDE SEQUENCE [LARGE SCALE GENOMIC DNA]</scope>
    <source>
        <strain evidence="2">cv. Valencia</strain>
    </source>
</reference>
<dbReference type="EMBL" id="CM039172">
    <property type="protein sequence ID" value="KAH9786851.1"/>
    <property type="molecule type" value="Genomic_DNA"/>
</dbReference>
<gene>
    <name evidence="1" type="ORF">KPL71_010407</name>
</gene>
<name>A0ACB8MMN0_CITSI</name>
<proteinExistence type="predicted"/>
<comment type="caution">
    <text evidence="1">The sequence shown here is derived from an EMBL/GenBank/DDBJ whole genome shotgun (WGS) entry which is preliminary data.</text>
</comment>
<organism evidence="1 2">
    <name type="scientific">Citrus sinensis</name>
    <name type="common">Sweet orange</name>
    <name type="synonym">Citrus aurantium var. sinensis</name>
    <dbReference type="NCBI Taxonomy" id="2711"/>
    <lineage>
        <taxon>Eukaryota</taxon>
        <taxon>Viridiplantae</taxon>
        <taxon>Streptophyta</taxon>
        <taxon>Embryophyta</taxon>
        <taxon>Tracheophyta</taxon>
        <taxon>Spermatophyta</taxon>
        <taxon>Magnoliopsida</taxon>
        <taxon>eudicotyledons</taxon>
        <taxon>Gunneridae</taxon>
        <taxon>Pentapetalae</taxon>
        <taxon>rosids</taxon>
        <taxon>malvids</taxon>
        <taxon>Sapindales</taxon>
        <taxon>Rutaceae</taxon>
        <taxon>Aurantioideae</taxon>
        <taxon>Citrus</taxon>
    </lineage>
</organism>
<keyword evidence="2" id="KW-1185">Reference proteome</keyword>